<evidence type="ECO:0000256" key="1">
    <source>
        <dbReference type="ARBA" id="ARBA00004123"/>
    </source>
</evidence>
<dbReference type="GO" id="GO:0005737">
    <property type="term" value="C:cytoplasm"/>
    <property type="evidence" value="ECO:0007669"/>
    <property type="project" value="UniProtKB-SubCell"/>
</dbReference>
<evidence type="ECO:0000256" key="3">
    <source>
        <dbReference type="ARBA" id="ARBA00005043"/>
    </source>
</evidence>
<dbReference type="UniPathway" id="UPA00988"/>
<evidence type="ECO:0000256" key="6">
    <source>
        <dbReference type="ARBA" id="ARBA00022490"/>
    </source>
</evidence>
<dbReference type="Proteomes" id="UP000054549">
    <property type="component" value="Unassembled WGS sequence"/>
</dbReference>
<reference evidence="10 11" key="1">
    <citation type="submission" date="2014-04" db="EMBL/GenBank/DDBJ databases">
        <title>Evolutionary Origins and Diversification of the Mycorrhizal Mutualists.</title>
        <authorList>
            <consortium name="DOE Joint Genome Institute"/>
            <consortium name="Mycorrhizal Genomics Consortium"/>
            <person name="Kohler A."/>
            <person name="Kuo A."/>
            <person name="Nagy L.G."/>
            <person name="Floudas D."/>
            <person name="Copeland A."/>
            <person name="Barry K.W."/>
            <person name="Cichocki N."/>
            <person name="Veneault-Fourrey C."/>
            <person name="LaButti K."/>
            <person name="Lindquist E.A."/>
            <person name="Lipzen A."/>
            <person name="Lundell T."/>
            <person name="Morin E."/>
            <person name="Murat C."/>
            <person name="Riley R."/>
            <person name="Ohm R."/>
            <person name="Sun H."/>
            <person name="Tunlid A."/>
            <person name="Henrissat B."/>
            <person name="Grigoriev I.V."/>
            <person name="Hibbett D.S."/>
            <person name="Martin F."/>
        </authorList>
    </citation>
    <scope>NUCLEOTIDE SEQUENCE [LARGE SCALE GENOMIC DNA]</scope>
    <source>
        <strain evidence="10 11">Koide BX008</strain>
    </source>
</reference>
<feature type="region of interest" description="Disordered" evidence="9">
    <location>
        <begin position="100"/>
        <end position="119"/>
    </location>
</feature>
<evidence type="ECO:0000256" key="4">
    <source>
        <dbReference type="ARBA" id="ARBA00007573"/>
    </source>
</evidence>
<evidence type="ECO:0000256" key="2">
    <source>
        <dbReference type="ARBA" id="ARBA00004496"/>
    </source>
</evidence>
<comment type="pathway">
    <text evidence="3">tRNA modification; 5-methoxycarbonylmethyl-2-thiouridine-tRNA biosynthesis.</text>
</comment>
<dbReference type="FunCoup" id="A0A0C2TTK7">
    <property type="interactions" value="569"/>
</dbReference>
<evidence type="ECO:0000256" key="5">
    <source>
        <dbReference type="ARBA" id="ARBA00020265"/>
    </source>
</evidence>
<dbReference type="GO" id="GO:0002098">
    <property type="term" value="P:tRNA wobble uridine modification"/>
    <property type="evidence" value="ECO:0007669"/>
    <property type="project" value="InterPro"/>
</dbReference>
<dbReference type="GO" id="GO:0033588">
    <property type="term" value="C:elongator holoenzyme complex"/>
    <property type="evidence" value="ECO:0007669"/>
    <property type="project" value="InterPro"/>
</dbReference>
<proteinExistence type="inferred from homology"/>
<dbReference type="EMBL" id="KN818223">
    <property type="protein sequence ID" value="KIL70644.1"/>
    <property type="molecule type" value="Genomic_DNA"/>
</dbReference>
<keyword evidence="7" id="KW-0819">tRNA processing</keyword>
<feature type="compositionally biased region" description="Polar residues" evidence="9">
    <location>
        <begin position="100"/>
        <end position="109"/>
    </location>
</feature>
<evidence type="ECO:0000313" key="10">
    <source>
        <dbReference type="EMBL" id="KIL70644.1"/>
    </source>
</evidence>
<evidence type="ECO:0000313" key="11">
    <source>
        <dbReference type="Proteomes" id="UP000054549"/>
    </source>
</evidence>
<comment type="subcellular location">
    <subcellularLocation>
        <location evidence="2">Cytoplasm</location>
    </subcellularLocation>
    <subcellularLocation>
        <location evidence="1">Nucleus</location>
    </subcellularLocation>
</comment>
<keyword evidence="6" id="KW-0963">Cytoplasm</keyword>
<evidence type="ECO:0000256" key="9">
    <source>
        <dbReference type="SAM" id="MobiDB-lite"/>
    </source>
</evidence>
<dbReference type="OrthoDB" id="289162at2759"/>
<dbReference type="PANTHER" id="PTHR12896:SF1">
    <property type="entry name" value="ELONGATOR COMPLEX PROTEIN 4"/>
    <property type="match status" value="1"/>
</dbReference>
<organism evidence="10 11">
    <name type="scientific">Amanita muscaria (strain Koide BX008)</name>
    <dbReference type="NCBI Taxonomy" id="946122"/>
    <lineage>
        <taxon>Eukaryota</taxon>
        <taxon>Fungi</taxon>
        <taxon>Dikarya</taxon>
        <taxon>Basidiomycota</taxon>
        <taxon>Agaricomycotina</taxon>
        <taxon>Agaricomycetes</taxon>
        <taxon>Agaricomycetidae</taxon>
        <taxon>Agaricales</taxon>
        <taxon>Pluteineae</taxon>
        <taxon>Amanitaceae</taxon>
        <taxon>Amanita</taxon>
    </lineage>
</organism>
<gene>
    <name evidence="10" type="ORF">M378DRAFT_66027</name>
</gene>
<protein>
    <recommendedName>
        <fullName evidence="5">Elongator complex protein 4</fullName>
    </recommendedName>
</protein>
<dbReference type="InParanoid" id="A0A0C2TTK7"/>
<dbReference type="Pfam" id="PF05625">
    <property type="entry name" value="PAXNEB"/>
    <property type="match status" value="1"/>
</dbReference>
<keyword evidence="11" id="KW-1185">Reference proteome</keyword>
<accession>A0A0C2TTK7</accession>
<dbReference type="HOGENOM" id="CLU_031345_1_0_1"/>
<sequence>MSSFKRKQTAKTPQALPGTRLSPATPATTIVSTGIPSLDDILGGGLPLSCTLLILAPDHHTSYGELVQKYFIAQGISCGQTVCIVDDEAEDFVRNVMWIPSSSQPQSEATDQDEKNDGASSEGIKIAWRYANMKQFQTTVGASSPSDEFCQTFDLTSRIPQTVINRAARAYISVADGPDAVLHQIAALLESRGNDRPVRICVRSLGSPEWGDMGGQARRLILRFLYSLRSILRRNPHACASLGLVSHWSGDQSGGVGWVQKLGWISDAAISLSAFSSNPSLSAAFPSHHGLVQTHSLPSAHTLLCPSDRYSTLRGLSSSAGSSVGCGENNLAFKCTRKRLMVETLHLGVEGGVSERRTSRPAVTVGEEEVAVGSESERAEKLVGRKRVGFRADRPELYEF</sequence>
<dbReference type="GO" id="GO:0008023">
    <property type="term" value="C:transcription elongation factor complex"/>
    <property type="evidence" value="ECO:0007669"/>
    <property type="project" value="TreeGrafter"/>
</dbReference>
<evidence type="ECO:0000256" key="8">
    <source>
        <dbReference type="ARBA" id="ARBA00023242"/>
    </source>
</evidence>
<evidence type="ECO:0000256" key="7">
    <source>
        <dbReference type="ARBA" id="ARBA00022694"/>
    </source>
</evidence>
<comment type="similarity">
    <text evidence="4">Belongs to the ELP4 family.</text>
</comment>
<dbReference type="Gene3D" id="3.40.50.300">
    <property type="entry name" value="P-loop containing nucleotide triphosphate hydrolases"/>
    <property type="match status" value="1"/>
</dbReference>
<dbReference type="CDD" id="cd19494">
    <property type="entry name" value="Elp4"/>
    <property type="match status" value="1"/>
</dbReference>
<dbReference type="InterPro" id="IPR008728">
    <property type="entry name" value="Elongator_complex_protein_4"/>
</dbReference>
<name>A0A0C2TTK7_AMAMK</name>
<keyword evidence="8" id="KW-0539">Nucleus</keyword>
<dbReference type="InterPro" id="IPR027417">
    <property type="entry name" value="P-loop_NTPase"/>
</dbReference>
<dbReference type="AlphaFoldDB" id="A0A0C2TTK7"/>
<dbReference type="PANTHER" id="PTHR12896">
    <property type="entry name" value="PAX6 NEIGHBOR PROTEIN PAXNEB"/>
    <property type="match status" value="1"/>
</dbReference>
<dbReference type="STRING" id="946122.A0A0C2TTK7"/>
<feature type="region of interest" description="Disordered" evidence="9">
    <location>
        <begin position="1"/>
        <end position="27"/>
    </location>
</feature>